<dbReference type="EC" id="2.7.1.23" evidence="9"/>
<dbReference type="FunFam" id="2.60.200.30:FF:000011">
    <property type="entry name" value="NAD kinase"/>
    <property type="match status" value="1"/>
</dbReference>
<dbReference type="SUPFAM" id="SSF111331">
    <property type="entry name" value="NAD kinase/diacylglycerol kinase-like"/>
    <property type="match status" value="1"/>
</dbReference>
<keyword evidence="2 9" id="KW-0808">Transferase</keyword>
<dbReference type="GO" id="GO:0005737">
    <property type="term" value="C:cytoplasm"/>
    <property type="evidence" value="ECO:0007669"/>
    <property type="project" value="UniProtKB-SubCell"/>
</dbReference>
<name>F0EZC0_9NEIS</name>
<evidence type="ECO:0000256" key="6">
    <source>
        <dbReference type="ARBA" id="ARBA00022857"/>
    </source>
</evidence>
<keyword evidence="11" id="KW-1185">Reference proteome</keyword>
<evidence type="ECO:0000256" key="9">
    <source>
        <dbReference type="HAMAP-Rule" id="MF_00361"/>
    </source>
</evidence>
<dbReference type="GO" id="GO:0003951">
    <property type="term" value="F:NAD+ kinase activity"/>
    <property type="evidence" value="ECO:0007669"/>
    <property type="project" value="UniProtKB-UniRule"/>
</dbReference>
<dbReference type="GO" id="GO:0006741">
    <property type="term" value="P:NADP+ biosynthetic process"/>
    <property type="evidence" value="ECO:0007669"/>
    <property type="project" value="UniProtKB-UniRule"/>
</dbReference>
<evidence type="ECO:0000256" key="5">
    <source>
        <dbReference type="ARBA" id="ARBA00022840"/>
    </source>
</evidence>
<proteinExistence type="inferred from homology"/>
<feature type="binding site" evidence="9">
    <location>
        <position position="195"/>
    </location>
    <ligand>
        <name>NAD(+)</name>
        <dbReference type="ChEBI" id="CHEBI:57540"/>
    </ligand>
</feature>
<comment type="catalytic activity">
    <reaction evidence="8 9">
        <text>NAD(+) + ATP = ADP + NADP(+) + H(+)</text>
        <dbReference type="Rhea" id="RHEA:18629"/>
        <dbReference type="ChEBI" id="CHEBI:15378"/>
        <dbReference type="ChEBI" id="CHEBI:30616"/>
        <dbReference type="ChEBI" id="CHEBI:57540"/>
        <dbReference type="ChEBI" id="CHEBI:58349"/>
        <dbReference type="ChEBI" id="CHEBI:456216"/>
        <dbReference type="EC" id="2.7.1.23"/>
    </reaction>
</comment>
<comment type="cofactor">
    <cofactor evidence="9">
        <name>a divalent metal cation</name>
        <dbReference type="ChEBI" id="CHEBI:60240"/>
    </cofactor>
</comment>
<dbReference type="Pfam" id="PF20143">
    <property type="entry name" value="NAD_kinase_C"/>
    <property type="match status" value="1"/>
</dbReference>
<dbReference type="PANTHER" id="PTHR20275">
    <property type="entry name" value="NAD KINASE"/>
    <property type="match status" value="1"/>
</dbReference>
<dbReference type="GO" id="GO:0005524">
    <property type="term" value="F:ATP binding"/>
    <property type="evidence" value="ECO:0007669"/>
    <property type="project" value="UniProtKB-KW"/>
</dbReference>
<protein>
    <recommendedName>
        <fullName evidence="9">NAD kinase</fullName>
        <ecNumber evidence="9">2.7.1.23</ecNumber>
    </recommendedName>
    <alternativeName>
        <fullName evidence="9">ATP-dependent NAD kinase</fullName>
    </alternativeName>
</protein>
<gene>
    <name evidence="9" type="primary">nadK</name>
    <name evidence="10" type="ORF">HMPREF9098_1204</name>
</gene>
<keyword evidence="1 9" id="KW-0963">Cytoplasm</keyword>
<dbReference type="InterPro" id="IPR016064">
    <property type="entry name" value="NAD/diacylglycerol_kinase_sf"/>
</dbReference>
<keyword evidence="7 9" id="KW-0520">NAD</keyword>
<comment type="similarity">
    <text evidence="9">Belongs to the NAD kinase family.</text>
</comment>
<dbReference type="Pfam" id="PF01513">
    <property type="entry name" value="NAD_kinase"/>
    <property type="match status" value="1"/>
</dbReference>
<dbReference type="GO" id="GO:0046872">
    <property type="term" value="F:metal ion binding"/>
    <property type="evidence" value="ECO:0007669"/>
    <property type="project" value="UniProtKB-UniRule"/>
</dbReference>
<evidence type="ECO:0000313" key="10">
    <source>
        <dbReference type="EMBL" id="EGC17377.1"/>
    </source>
</evidence>
<evidence type="ECO:0000256" key="3">
    <source>
        <dbReference type="ARBA" id="ARBA00022741"/>
    </source>
</evidence>
<evidence type="ECO:0000256" key="7">
    <source>
        <dbReference type="ARBA" id="ARBA00023027"/>
    </source>
</evidence>
<dbReference type="PANTHER" id="PTHR20275:SF0">
    <property type="entry name" value="NAD KINASE"/>
    <property type="match status" value="1"/>
</dbReference>
<evidence type="ECO:0000313" key="11">
    <source>
        <dbReference type="Proteomes" id="UP000004088"/>
    </source>
</evidence>
<keyword evidence="6 9" id="KW-0521">NADP</keyword>
<dbReference type="GO" id="GO:0019674">
    <property type="term" value="P:NAD+ metabolic process"/>
    <property type="evidence" value="ECO:0007669"/>
    <property type="project" value="InterPro"/>
</dbReference>
<feature type="binding site" evidence="9">
    <location>
        <position position="197"/>
    </location>
    <ligand>
        <name>NAD(+)</name>
        <dbReference type="ChEBI" id="CHEBI:57540"/>
    </ligand>
</feature>
<evidence type="ECO:0000256" key="8">
    <source>
        <dbReference type="ARBA" id="ARBA00047925"/>
    </source>
</evidence>
<dbReference type="NCBIfam" id="NF002306">
    <property type="entry name" value="PRK01231.1"/>
    <property type="match status" value="1"/>
</dbReference>
<dbReference type="Gene3D" id="2.60.200.30">
    <property type="entry name" value="Probable inorganic polyphosphate/atp-NAD kinase, domain 2"/>
    <property type="match status" value="1"/>
</dbReference>
<dbReference type="EMBL" id="AEWV01000020">
    <property type="protein sequence ID" value="EGC17377.1"/>
    <property type="molecule type" value="Genomic_DNA"/>
</dbReference>
<evidence type="ECO:0000256" key="1">
    <source>
        <dbReference type="ARBA" id="ARBA00022490"/>
    </source>
</evidence>
<comment type="caution">
    <text evidence="10">The sequence shown here is derived from an EMBL/GenBank/DDBJ whole genome shotgun (WGS) entry which is preliminary data.</text>
</comment>
<dbReference type="HAMAP" id="MF_00361">
    <property type="entry name" value="NAD_kinase"/>
    <property type="match status" value="1"/>
</dbReference>
<organism evidence="10 11">
    <name type="scientific">Kingella denitrificans ATCC 33394</name>
    <dbReference type="NCBI Taxonomy" id="888741"/>
    <lineage>
        <taxon>Bacteria</taxon>
        <taxon>Pseudomonadati</taxon>
        <taxon>Pseudomonadota</taxon>
        <taxon>Betaproteobacteria</taxon>
        <taxon>Neisseriales</taxon>
        <taxon>Neisseriaceae</taxon>
        <taxon>Kingella</taxon>
    </lineage>
</organism>
<feature type="binding site" evidence="9">
    <location>
        <position position="266"/>
    </location>
    <ligand>
        <name>NAD(+)</name>
        <dbReference type="ChEBI" id="CHEBI:57540"/>
    </ligand>
</feature>
<sequence>MSAAHIRYIMPSLPTPRYTMKSQFQHIGLITRPDTPNIAKVIAELSVFLLQQQLNVYIDEQYAQQAEQPLPAGCQISSDLGRQCDLILVLGGDGTFLAAARQAAPYRVPLIGINQGHLGFLTQVTRENMFPELASMLTGKYLADECLVLEAIVSRDGETIHQALALNDVVLSRGGTGQMIEFEVFVNGEFVYTQRSDGLIVSTPTGSTAYSLAAGGPILQTTLRAFTLVPICPQSMTNRPIVISDNFEIKILITKSRDARLHYDGQSFVDMQSKDIITLRRYHHHLRVLHPTHYQYYKTLRQKLHWGEQLI</sequence>
<dbReference type="GO" id="GO:0051287">
    <property type="term" value="F:NAD binding"/>
    <property type="evidence" value="ECO:0007669"/>
    <property type="project" value="UniProtKB-ARBA"/>
</dbReference>
<evidence type="ECO:0000256" key="2">
    <source>
        <dbReference type="ARBA" id="ARBA00022679"/>
    </source>
</evidence>
<comment type="function">
    <text evidence="9">Involved in the regulation of the intracellular balance of NAD and NADP, and is a key enzyme in the biosynthesis of NADP. Catalyzes specifically the phosphorylation on 2'-hydroxyl of the adenosine moiety of NAD to yield NADP.</text>
</comment>
<accession>F0EZC0</accession>
<dbReference type="InterPro" id="IPR017437">
    <property type="entry name" value="ATP-NAD_kinase_PpnK-typ_C"/>
</dbReference>
<comment type="subcellular location">
    <subcellularLocation>
        <location evidence="9">Cytoplasm</location>
    </subcellularLocation>
</comment>
<keyword evidence="5 9" id="KW-0067">ATP-binding</keyword>
<dbReference type="InterPro" id="IPR002504">
    <property type="entry name" value="NADK"/>
</dbReference>
<keyword evidence="4 9" id="KW-0418">Kinase</keyword>
<feature type="active site" description="Proton acceptor" evidence="9">
    <location>
        <position position="93"/>
    </location>
</feature>
<comment type="caution">
    <text evidence="9">Lacks conserved residue(s) required for the propagation of feature annotation.</text>
</comment>
<dbReference type="Proteomes" id="UP000004088">
    <property type="component" value="Unassembled WGS sequence"/>
</dbReference>
<dbReference type="InterPro" id="IPR017438">
    <property type="entry name" value="ATP-NAD_kinase_N"/>
</dbReference>
<dbReference type="Gene3D" id="3.40.50.10330">
    <property type="entry name" value="Probable inorganic polyphosphate/atp-NAD kinase, domain 1"/>
    <property type="match status" value="1"/>
</dbReference>
<dbReference type="HOGENOM" id="CLU_008831_0_1_4"/>
<dbReference type="STRING" id="888741.HMPREF9098_1204"/>
<keyword evidence="3 9" id="KW-0547">Nucleotide-binding</keyword>
<reference evidence="10 11" key="1">
    <citation type="submission" date="2011-01" db="EMBL/GenBank/DDBJ databases">
        <authorList>
            <person name="Muzny D."/>
            <person name="Qin X."/>
            <person name="Deng J."/>
            <person name="Jiang H."/>
            <person name="Liu Y."/>
            <person name="Qu J."/>
            <person name="Song X.-Z."/>
            <person name="Zhang L."/>
            <person name="Thornton R."/>
            <person name="Coyle M."/>
            <person name="Francisco L."/>
            <person name="Jackson L."/>
            <person name="Javaid M."/>
            <person name="Korchina V."/>
            <person name="Kovar C."/>
            <person name="Mata R."/>
            <person name="Mathew T."/>
            <person name="Ngo R."/>
            <person name="Nguyen L."/>
            <person name="Nguyen N."/>
            <person name="Okwuonu G."/>
            <person name="Ongeri F."/>
            <person name="Pham C."/>
            <person name="Simmons D."/>
            <person name="Wilczek-Boney K."/>
            <person name="Hale W."/>
            <person name="Jakkamsetti A."/>
            <person name="Pham P."/>
            <person name="Ruth R."/>
            <person name="San Lucas F."/>
            <person name="Warren J."/>
            <person name="Zhang J."/>
            <person name="Zhao Z."/>
            <person name="Zhou C."/>
            <person name="Zhu D."/>
            <person name="Lee S."/>
            <person name="Bess C."/>
            <person name="Blankenburg K."/>
            <person name="Forbes L."/>
            <person name="Fu Q."/>
            <person name="Gubbala S."/>
            <person name="Hirani K."/>
            <person name="Jayaseelan J.C."/>
            <person name="Lara F."/>
            <person name="Munidasa M."/>
            <person name="Palculict T."/>
            <person name="Patil S."/>
            <person name="Pu L.-L."/>
            <person name="Saada N."/>
            <person name="Tang L."/>
            <person name="Weissenberger G."/>
            <person name="Zhu Y."/>
            <person name="Hemphill L."/>
            <person name="Shang Y."/>
            <person name="Youmans B."/>
            <person name="Ayvaz T."/>
            <person name="Ross M."/>
            <person name="Santibanez J."/>
            <person name="Aqrawi P."/>
            <person name="Gross S."/>
            <person name="Joshi V."/>
            <person name="Fowler G."/>
            <person name="Nazareth L."/>
            <person name="Reid J."/>
            <person name="Worley K."/>
            <person name="Petrosino J."/>
            <person name="Highlander S."/>
            <person name="Gibbs R."/>
        </authorList>
    </citation>
    <scope>NUCLEOTIDE SEQUENCE [LARGE SCALE GENOMIC DNA]</scope>
    <source>
        <strain evidence="10 11">ATCC 33394</strain>
    </source>
</reference>
<feature type="binding site" evidence="9">
    <location>
        <begin position="93"/>
        <end position="94"/>
    </location>
    <ligand>
        <name>NAD(+)</name>
        <dbReference type="ChEBI" id="CHEBI:57540"/>
    </ligand>
</feature>
<dbReference type="AlphaFoldDB" id="F0EZC0"/>
<evidence type="ECO:0000256" key="4">
    <source>
        <dbReference type="ARBA" id="ARBA00022777"/>
    </source>
</evidence>
<feature type="binding site" evidence="9">
    <location>
        <begin position="167"/>
        <end position="168"/>
    </location>
    <ligand>
        <name>NAD(+)</name>
        <dbReference type="ChEBI" id="CHEBI:57540"/>
    </ligand>
</feature>